<protein>
    <submittedName>
        <fullName evidence="2">Uncharacterized protein</fullName>
    </submittedName>
</protein>
<dbReference type="Gene3D" id="1.25.40.10">
    <property type="entry name" value="Tetratricopeptide repeat domain"/>
    <property type="match status" value="1"/>
</dbReference>
<organism evidence="2">
    <name type="scientific">marine metagenome</name>
    <dbReference type="NCBI Taxonomy" id="408172"/>
    <lineage>
        <taxon>unclassified sequences</taxon>
        <taxon>metagenomes</taxon>
        <taxon>ecological metagenomes</taxon>
    </lineage>
</organism>
<dbReference type="SUPFAM" id="SSF48452">
    <property type="entry name" value="TPR-like"/>
    <property type="match status" value="1"/>
</dbReference>
<accession>A0A382R983</accession>
<evidence type="ECO:0000313" key="2">
    <source>
        <dbReference type="EMBL" id="SVC94259.1"/>
    </source>
</evidence>
<dbReference type="EMBL" id="UINC01120038">
    <property type="protein sequence ID" value="SVC94259.1"/>
    <property type="molecule type" value="Genomic_DNA"/>
</dbReference>
<gene>
    <name evidence="2" type="ORF">METZ01_LOCUS347113</name>
</gene>
<evidence type="ECO:0000256" key="1">
    <source>
        <dbReference type="SAM" id="MobiDB-lite"/>
    </source>
</evidence>
<dbReference type="InterPro" id="IPR011990">
    <property type="entry name" value="TPR-like_helical_dom_sf"/>
</dbReference>
<dbReference type="AlphaFoldDB" id="A0A382R983"/>
<proteinExistence type="predicted"/>
<feature type="region of interest" description="Disordered" evidence="1">
    <location>
        <begin position="122"/>
        <end position="176"/>
    </location>
</feature>
<sequence length="176" mass="19495">MAKRLPHRAAAVTLAKRLVLMDELQEQFDDATFAFSQGEYGQAAAGFEAILAADENHFDARMSLSMALCRLEQYERAIEEGHKAEKLRPNDQLVHTNLSLFYVKIGNKDAAEHHGLQSKIASWKQPGAAAAPSDEGGDELQMAKPKAESFKLPGKFPDMPWRKNRNKGQAEGDADE</sequence>
<name>A0A382R983_9ZZZZ</name>
<reference evidence="2" key="1">
    <citation type="submission" date="2018-05" db="EMBL/GenBank/DDBJ databases">
        <authorList>
            <person name="Lanie J.A."/>
            <person name="Ng W.-L."/>
            <person name="Kazmierczak K.M."/>
            <person name="Andrzejewski T.M."/>
            <person name="Davidsen T.M."/>
            <person name="Wayne K.J."/>
            <person name="Tettelin H."/>
            <person name="Glass J.I."/>
            <person name="Rusch D."/>
            <person name="Podicherti R."/>
            <person name="Tsui H.-C.T."/>
            <person name="Winkler M.E."/>
        </authorList>
    </citation>
    <scope>NUCLEOTIDE SEQUENCE</scope>
</reference>